<gene>
    <name evidence="1" type="ORF">P0Y55_12145</name>
</gene>
<organism evidence="1 2">
    <name type="scientific">Candidatus Cohnella colombiensis</name>
    <dbReference type="NCBI Taxonomy" id="3121368"/>
    <lineage>
        <taxon>Bacteria</taxon>
        <taxon>Bacillati</taxon>
        <taxon>Bacillota</taxon>
        <taxon>Bacilli</taxon>
        <taxon>Bacillales</taxon>
        <taxon>Paenibacillaceae</taxon>
        <taxon>Cohnella</taxon>
    </lineage>
</organism>
<accession>A0AA95JF47</accession>
<dbReference type="AlphaFoldDB" id="A0AA95JF47"/>
<dbReference type="EMBL" id="CP119317">
    <property type="protein sequence ID" value="WEK53335.1"/>
    <property type="molecule type" value="Genomic_DNA"/>
</dbReference>
<proteinExistence type="predicted"/>
<evidence type="ECO:0000313" key="2">
    <source>
        <dbReference type="Proteomes" id="UP001178662"/>
    </source>
</evidence>
<sequence length="223" mass="24225">MAFDNNTALTFAENDVPETGVAVSTSFGTRQSIYADRSYLVAMQQIITAEEDIPVQYNYGMKQSIYSDVQTIAGMRLSIYADRSYSYPLKLSLYGPRVIISMVSLRGSIPTVNYQNFEMFAGDSIQIEVAVTDKGEAVYLTGTTIKWALKRSVLKTANVALKTTASGIELTDPTDGKFQVTLNAIDTVSLKPGYYYHEAEITDASGNVSTIMTGTVAIVASGV</sequence>
<name>A0AA95JF47_9BACL</name>
<reference evidence="1" key="1">
    <citation type="submission" date="2023-03" db="EMBL/GenBank/DDBJ databases">
        <title>Andean soil-derived lignocellulolytic bacterial consortium as a source of novel taxa and putative plastic-active enzymes.</title>
        <authorList>
            <person name="Diaz-Garcia L."/>
            <person name="Chuvochina M."/>
            <person name="Feuerriegel G."/>
            <person name="Bunk B."/>
            <person name="Sproer C."/>
            <person name="Streit W.R."/>
            <person name="Rodriguez L.M."/>
            <person name="Overmann J."/>
            <person name="Jimenez D.J."/>
        </authorList>
    </citation>
    <scope>NUCLEOTIDE SEQUENCE</scope>
    <source>
        <strain evidence="1">MAG 2441</strain>
    </source>
</reference>
<protein>
    <submittedName>
        <fullName evidence="1">Uncharacterized protein</fullName>
    </submittedName>
</protein>
<keyword evidence="2" id="KW-1185">Reference proteome</keyword>
<evidence type="ECO:0000313" key="1">
    <source>
        <dbReference type="EMBL" id="WEK53335.1"/>
    </source>
</evidence>
<dbReference type="Proteomes" id="UP001178662">
    <property type="component" value="Chromosome"/>
</dbReference>